<dbReference type="Proteomes" id="UP000199800">
    <property type="component" value="Unassembled WGS sequence"/>
</dbReference>
<dbReference type="STRING" id="29364.SAMN04487772_10747"/>
<comment type="similarity">
    <text evidence="1">Belongs to the UPF0473 family.</text>
</comment>
<protein>
    <recommendedName>
        <fullName evidence="1">UPF0473 protein SAMN04487772_10747</fullName>
    </recommendedName>
</protein>
<dbReference type="HAMAP" id="MF_01448">
    <property type="entry name" value="UPF0473"/>
    <property type="match status" value="1"/>
</dbReference>
<gene>
    <name evidence="2" type="ORF">SAMN04487772_10747</name>
</gene>
<name>A0A1I0BAN1_9FIRM</name>
<evidence type="ECO:0000313" key="3">
    <source>
        <dbReference type="Proteomes" id="UP000199800"/>
    </source>
</evidence>
<dbReference type="Pfam" id="PF06949">
    <property type="entry name" value="DUF1292"/>
    <property type="match status" value="1"/>
</dbReference>
<proteinExistence type="inferred from homology"/>
<dbReference type="InterPro" id="IPR009711">
    <property type="entry name" value="UPF0473"/>
</dbReference>
<evidence type="ECO:0000256" key="1">
    <source>
        <dbReference type="HAMAP-Rule" id="MF_01448"/>
    </source>
</evidence>
<dbReference type="AlphaFoldDB" id="A0A1I0BAN1"/>
<sequence length="108" mass="12492">MAEDRNLEESRDIITLTLEDDSEVECVVLSIFPVEEKEYIALMPAEELEKEEENSEVLLYRFSEPAEGEVELDNIETDEEYEIVAEAFSQILDEMEADTEFEDFEAGE</sequence>
<reference evidence="2 3" key="1">
    <citation type="submission" date="2016-10" db="EMBL/GenBank/DDBJ databases">
        <authorList>
            <person name="de Groot N.N."/>
        </authorList>
    </citation>
    <scope>NUCLEOTIDE SEQUENCE [LARGE SCALE GENOMIC DNA]</scope>
    <source>
        <strain evidence="2 3">DSM 1801</strain>
    </source>
</reference>
<evidence type="ECO:0000313" key="2">
    <source>
        <dbReference type="EMBL" id="SET03851.1"/>
    </source>
</evidence>
<keyword evidence="3" id="KW-1185">Reference proteome</keyword>
<dbReference type="RefSeq" id="WP_092477397.1">
    <property type="nucleotide sequence ID" value="NZ_FOHN01000007.1"/>
</dbReference>
<accession>A0A1I0BAN1</accession>
<organism evidence="2 3">
    <name type="scientific">[Clostridium] polysaccharolyticum</name>
    <dbReference type="NCBI Taxonomy" id="29364"/>
    <lineage>
        <taxon>Bacteria</taxon>
        <taxon>Bacillati</taxon>
        <taxon>Bacillota</taxon>
        <taxon>Clostridia</taxon>
        <taxon>Lachnospirales</taxon>
        <taxon>Lachnospiraceae</taxon>
    </lineage>
</organism>
<dbReference type="EMBL" id="FOHN01000007">
    <property type="protein sequence ID" value="SET03851.1"/>
    <property type="molecule type" value="Genomic_DNA"/>
</dbReference>
<dbReference type="OrthoDB" id="9796509at2"/>